<accession>A0ACB6HC59</accession>
<evidence type="ECO:0000313" key="1">
    <source>
        <dbReference type="EMBL" id="KAE8637429.1"/>
    </source>
</evidence>
<name>A0ACB6HC59_CUCSA</name>
<reference evidence="1 2" key="4">
    <citation type="journal article" date="2011" name="BMC Genomics">
        <title>RNA-Seq improves annotation of protein-coding genes in the cucumber genome.</title>
        <authorList>
            <person name="Li Z."/>
            <person name="Zhang Z."/>
            <person name="Yan P."/>
            <person name="Huang S."/>
            <person name="Fei Z."/>
            <person name="Lin K."/>
        </authorList>
    </citation>
    <scope>NUCLEOTIDE SEQUENCE [LARGE SCALE GENOMIC DNA]</scope>
    <source>
        <strain evidence="2">cv. 9930</strain>
        <tissue evidence="1">Leaf</tissue>
    </source>
</reference>
<reference evidence="1 2" key="1">
    <citation type="journal article" date="2009" name="Nat. Genet.">
        <title>The genome of the cucumber, Cucumis sativus L.</title>
        <authorList>
            <person name="Huang S."/>
            <person name="Li R."/>
            <person name="Zhang Z."/>
            <person name="Li L."/>
            <person name="Gu X."/>
            <person name="Fan W."/>
            <person name="Lucas W.J."/>
            <person name="Wang X."/>
            <person name="Xie B."/>
            <person name="Ni P."/>
            <person name="Ren Y."/>
            <person name="Zhu H."/>
            <person name="Li J."/>
            <person name="Lin K."/>
            <person name="Jin W."/>
            <person name="Fei Z."/>
            <person name="Li G."/>
            <person name="Staub J."/>
            <person name="Kilian A."/>
            <person name="van der Vossen E.A."/>
            <person name="Wu Y."/>
            <person name="Guo J."/>
            <person name="He J."/>
            <person name="Jia Z."/>
            <person name="Ren Y."/>
            <person name="Tian G."/>
            <person name="Lu Y."/>
            <person name="Ruan J."/>
            <person name="Qian W."/>
            <person name="Wang M."/>
            <person name="Huang Q."/>
            <person name="Li B."/>
            <person name="Xuan Z."/>
            <person name="Cao J."/>
            <person name="Asan"/>
            <person name="Wu Z."/>
            <person name="Zhang J."/>
            <person name="Cai Q."/>
            <person name="Bai Y."/>
            <person name="Zhao B."/>
            <person name="Han Y."/>
            <person name="Li Y."/>
            <person name="Li X."/>
            <person name="Wang S."/>
            <person name="Shi Q."/>
            <person name="Liu S."/>
            <person name="Cho W.K."/>
            <person name="Kim J.Y."/>
            <person name="Xu Y."/>
            <person name="Heller-Uszynska K."/>
            <person name="Miao H."/>
            <person name="Cheng Z."/>
            <person name="Zhang S."/>
            <person name="Wu J."/>
            <person name="Yang Y."/>
            <person name="Kang H."/>
            <person name="Li M."/>
            <person name="Liang H."/>
            <person name="Ren X."/>
            <person name="Shi Z."/>
            <person name="Wen M."/>
            <person name="Jian M."/>
            <person name="Yang H."/>
            <person name="Zhang G."/>
            <person name="Yang Z."/>
            <person name="Chen R."/>
            <person name="Liu S."/>
            <person name="Li J."/>
            <person name="Ma L."/>
            <person name="Liu H."/>
            <person name="Zhou Y."/>
            <person name="Zhao J."/>
            <person name="Fang X."/>
            <person name="Li G."/>
            <person name="Fang L."/>
            <person name="Li Y."/>
            <person name="Liu D."/>
            <person name="Zheng H."/>
            <person name="Zhang Y."/>
            <person name="Qin N."/>
            <person name="Li Z."/>
            <person name="Yang G."/>
            <person name="Yang S."/>
            <person name="Bolund L."/>
            <person name="Kristiansen K."/>
            <person name="Zheng H."/>
            <person name="Li S."/>
            <person name="Zhang X."/>
            <person name="Yang H."/>
            <person name="Wang J."/>
            <person name="Sun R."/>
            <person name="Zhang B."/>
            <person name="Jiang S."/>
            <person name="Wang J."/>
            <person name="Du Y."/>
            <person name="Li S."/>
        </authorList>
    </citation>
    <scope>NUCLEOTIDE SEQUENCE [LARGE SCALE GENOMIC DNA]</scope>
    <source>
        <strain evidence="2">cv. 9930</strain>
        <tissue evidence="1">Leaf</tissue>
    </source>
</reference>
<reference evidence="1 2" key="5">
    <citation type="journal article" date="2019" name="Gigascience">
        <title>A chromosome-scale genome assembly of cucumber (Cucumis sativus L.).</title>
        <authorList>
            <person name="Li Q."/>
            <person name="Li H."/>
            <person name="Huang W."/>
            <person name="Xu Y."/>
            <person name="Zhou Q."/>
            <person name="Wang S."/>
            <person name="Ruan J."/>
            <person name="Huang S."/>
            <person name="Zhang Z."/>
        </authorList>
    </citation>
    <scope>NUCLEOTIDE SEQUENCE [LARGE SCALE GENOMIC DNA]</scope>
    <source>
        <strain evidence="2">cv. 9930</strain>
        <tissue evidence="1">Leaf</tissue>
    </source>
</reference>
<proteinExistence type="predicted"/>
<reference evidence="1 2" key="3">
    <citation type="journal article" date="2010" name="BMC Genomics">
        <title>Transcriptome sequencing and comparative analysis of cucumber flowers with different sex types.</title>
        <authorList>
            <person name="Guo S."/>
            <person name="Zheng Y."/>
            <person name="Joung J.G."/>
            <person name="Liu S."/>
            <person name="Zhang Z."/>
            <person name="Crasta O.R."/>
            <person name="Sobral B.W."/>
            <person name="Xu Y."/>
            <person name="Huang S."/>
            <person name="Fei Z."/>
        </authorList>
    </citation>
    <scope>NUCLEOTIDE SEQUENCE [LARGE SCALE GENOMIC DNA]</scope>
    <source>
        <strain evidence="2">cv. 9930</strain>
        <tissue evidence="1">Leaf</tissue>
    </source>
</reference>
<sequence>MRWDYGCFQTWAAFSSCCNSSQHPSLLGSRMG</sequence>
<dbReference type="Proteomes" id="UP000029981">
    <property type="component" value="Unassembled WGS sequence"/>
</dbReference>
<feature type="non-terminal residue" evidence="1">
    <location>
        <position position="32"/>
    </location>
</feature>
<protein>
    <submittedName>
        <fullName evidence="1">Uncharacterized protein</fullName>
    </submittedName>
</protein>
<keyword evidence="2" id="KW-1185">Reference proteome</keyword>
<evidence type="ECO:0000313" key="2">
    <source>
        <dbReference type="Proteomes" id="UP000029981"/>
    </source>
</evidence>
<reference evidence="1 2" key="2">
    <citation type="journal article" date="2009" name="PLoS ONE">
        <title>An integrated genetic and cytogenetic map of the cucumber genome.</title>
        <authorList>
            <person name="Ren Y."/>
            <person name="Zhang Z."/>
            <person name="Liu J."/>
            <person name="Staub J.E."/>
            <person name="Han Y."/>
            <person name="Cheng Z."/>
            <person name="Li X."/>
            <person name="Lu J."/>
            <person name="Miao H."/>
            <person name="Kang H."/>
            <person name="Xie B."/>
            <person name="Gu X."/>
            <person name="Wang X."/>
            <person name="Du Y."/>
            <person name="Jin W."/>
            <person name="Huang S."/>
        </authorList>
    </citation>
    <scope>NUCLEOTIDE SEQUENCE [LARGE SCALE GENOMIC DNA]</scope>
    <source>
        <strain evidence="2">cv. 9930</strain>
        <tissue evidence="1">Leaf</tissue>
    </source>
</reference>
<dbReference type="EMBL" id="ACHR03000038">
    <property type="protein sequence ID" value="KAE8637429.1"/>
    <property type="molecule type" value="Genomic_DNA"/>
</dbReference>
<gene>
    <name evidence="1" type="ORF">Csa_023967</name>
</gene>
<comment type="caution">
    <text evidence="1">The sequence shown here is derived from an EMBL/GenBank/DDBJ whole genome shotgun (WGS) entry which is preliminary data.</text>
</comment>
<organism evidence="1 2">
    <name type="scientific">Cucumis sativus</name>
    <name type="common">Cucumber</name>
    <dbReference type="NCBI Taxonomy" id="3659"/>
    <lineage>
        <taxon>Eukaryota</taxon>
        <taxon>Viridiplantae</taxon>
        <taxon>Streptophyta</taxon>
        <taxon>Embryophyta</taxon>
        <taxon>Tracheophyta</taxon>
        <taxon>Spermatophyta</taxon>
        <taxon>Magnoliopsida</taxon>
        <taxon>eudicotyledons</taxon>
        <taxon>Gunneridae</taxon>
        <taxon>Pentapetalae</taxon>
        <taxon>rosids</taxon>
        <taxon>fabids</taxon>
        <taxon>Cucurbitales</taxon>
        <taxon>Cucurbitaceae</taxon>
        <taxon>Benincaseae</taxon>
        <taxon>Cucumis</taxon>
    </lineage>
</organism>